<name>A0A2T2N658_CORCC</name>
<feature type="transmembrane region" description="Helical" evidence="1">
    <location>
        <begin position="12"/>
        <end position="32"/>
    </location>
</feature>
<organism evidence="3 4">
    <name type="scientific">Corynespora cassiicola Philippines</name>
    <dbReference type="NCBI Taxonomy" id="1448308"/>
    <lineage>
        <taxon>Eukaryota</taxon>
        <taxon>Fungi</taxon>
        <taxon>Dikarya</taxon>
        <taxon>Ascomycota</taxon>
        <taxon>Pezizomycotina</taxon>
        <taxon>Dothideomycetes</taxon>
        <taxon>Pleosporomycetidae</taxon>
        <taxon>Pleosporales</taxon>
        <taxon>Corynesporascaceae</taxon>
        <taxon>Corynespora</taxon>
    </lineage>
</organism>
<gene>
    <name evidence="3" type="ORF">BS50DRAFT_562877</name>
</gene>
<keyword evidence="4" id="KW-1185">Reference proteome</keyword>
<feature type="transmembrane region" description="Helical" evidence="1">
    <location>
        <begin position="122"/>
        <end position="142"/>
    </location>
</feature>
<dbReference type="OrthoDB" id="3918601at2759"/>
<dbReference type="PANTHER" id="PTHR38794:SF1">
    <property type="entry name" value="INTEGRAL MEMBRANE PROTEIN"/>
    <property type="match status" value="1"/>
</dbReference>
<keyword evidence="1" id="KW-0472">Membrane</keyword>
<proteinExistence type="predicted"/>
<dbReference type="InterPro" id="IPR049326">
    <property type="entry name" value="Rhodopsin_dom_fungi"/>
</dbReference>
<keyword evidence="1" id="KW-0812">Transmembrane</keyword>
<evidence type="ECO:0000313" key="3">
    <source>
        <dbReference type="EMBL" id="PSN60879.1"/>
    </source>
</evidence>
<sequence length="331" mass="37093">MRDNKTNDVQILTWFLFCVGLFSAVARIGTRYAMTRKHKQDDMIILIGLVPYLAQTIVVSIAASNGLGKTKSELTQDQILRVMKAEYSAVPLFILTLTIVKASILVFVWHLSPGKLHRRLEYALRIIIFGWAFIAINLSLFQCAMPEPWNHIKRNKCADIKAWWTFVTVVNALTDVSTVTLQLLIVWSVQISYSKKLLLSSLFGTRLIVVAPTVAQLETFWHATQAEDFTYVYRIPVILSQTTLALSFVTACIPYLKPFMESLESGVIHIPDVGEQLHDEDRSALNLDNWGSSSNSGARTLAGSFTSSGLPSGNKIRQTKSWAVDVRGSRR</sequence>
<feature type="transmembrane region" description="Helical" evidence="1">
    <location>
        <begin position="87"/>
        <end position="110"/>
    </location>
</feature>
<evidence type="ECO:0000256" key="1">
    <source>
        <dbReference type="SAM" id="Phobius"/>
    </source>
</evidence>
<feature type="domain" description="Rhodopsin" evidence="2">
    <location>
        <begin position="26"/>
        <end position="261"/>
    </location>
</feature>
<reference evidence="3 4" key="1">
    <citation type="journal article" date="2018" name="Front. Microbiol.">
        <title>Genome-Wide Analysis of Corynespora cassiicola Leaf Fall Disease Putative Effectors.</title>
        <authorList>
            <person name="Lopez D."/>
            <person name="Ribeiro S."/>
            <person name="Label P."/>
            <person name="Fumanal B."/>
            <person name="Venisse J.S."/>
            <person name="Kohler A."/>
            <person name="de Oliveira R.R."/>
            <person name="Labutti K."/>
            <person name="Lipzen A."/>
            <person name="Lail K."/>
            <person name="Bauer D."/>
            <person name="Ohm R.A."/>
            <person name="Barry K.W."/>
            <person name="Spatafora J."/>
            <person name="Grigoriev I.V."/>
            <person name="Martin F.M."/>
            <person name="Pujade-Renaud V."/>
        </authorList>
    </citation>
    <scope>NUCLEOTIDE SEQUENCE [LARGE SCALE GENOMIC DNA]</scope>
    <source>
        <strain evidence="3 4">Philippines</strain>
    </source>
</reference>
<feature type="transmembrane region" description="Helical" evidence="1">
    <location>
        <begin position="44"/>
        <end position="67"/>
    </location>
</feature>
<evidence type="ECO:0000259" key="2">
    <source>
        <dbReference type="Pfam" id="PF20684"/>
    </source>
</evidence>
<feature type="transmembrane region" description="Helical" evidence="1">
    <location>
        <begin position="197"/>
        <end position="215"/>
    </location>
</feature>
<feature type="transmembrane region" description="Helical" evidence="1">
    <location>
        <begin position="162"/>
        <end position="185"/>
    </location>
</feature>
<dbReference type="EMBL" id="KZ678146">
    <property type="protein sequence ID" value="PSN60879.1"/>
    <property type="molecule type" value="Genomic_DNA"/>
</dbReference>
<keyword evidence="1" id="KW-1133">Transmembrane helix</keyword>
<evidence type="ECO:0000313" key="4">
    <source>
        <dbReference type="Proteomes" id="UP000240883"/>
    </source>
</evidence>
<dbReference type="AlphaFoldDB" id="A0A2T2N658"/>
<accession>A0A2T2N658</accession>
<dbReference type="Pfam" id="PF20684">
    <property type="entry name" value="Fung_rhodopsin"/>
    <property type="match status" value="1"/>
</dbReference>
<dbReference type="Proteomes" id="UP000240883">
    <property type="component" value="Unassembled WGS sequence"/>
</dbReference>
<feature type="transmembrane region" description="Helical" evidence="1">
    <location>
        <begin position="235"/>
        <end position="256"/>
    </location>
</feature>
<protein>
    <recommendedName>
        <fullName evidence="2">Rhodopsin domain-containing protein</fullName>
    </recommendedName>
</protein>
<dbReference type="PANTHER" id="PTHR38794">
    <property type="entry name" value="INTEGRAL MEMBRANE PROTEIN"/>
    <property type="match status" value="1"/>
</dbReference>